<sequence length="100" mass="11173">MVAIHLSIFEALSTLLFPARPDPHFLCALLLLVRPTIVKTFGLFLPEPLLLQLAGLLRVCSGSKLVDSNEWGRCHFISLTPRWVPYTQGDLSQGNRDCRA</sequence>
<dbReference type="EMBL" id="HBUF01123547">
    <property type="protein sequence ID" value="CAG6642655.1"/>
    <property type="molecule type" value="Transcribed_RNA"/>
</dbReference>
<dbReference type="AlphaFoldDB" id="A0A8D8R1Q4"/>
<protein>
    <submittedName>
        <fullName evidence="1">Uncharacterized protein</fullName>
    </submittedName>
</protein>
<evidence type="ECO:0000313" key="1">
    <source>
        <dbReference type="EMBL" id="CAG6642655.1"/>
    </source>
</evidence>
<organism evidence="1">
    <name type="scientific">Cacopsylla melanoneura</name>
    <dbReference type="NCBI Taxonomy" id="428564"/>
    <lineage>
        <taxon>Eukaryota</taxon>
        <taxon>Metazoa</taxon>
        <taxon>Ecdysozoa</taxon>
        <taxon>Arthropoda</taxon>
        <taxon>Hexapoda</taxon>
        <taxon>Insecta</taxon>
        <taxon>Pterygota</taxon>
        <taxon>Neoptera</taxon>
        <taxon>Paraneoptera</taxon>
        <taxon>Hemiptera</taxon>
        <taxon>Sternorrhyncha</taxon>
        <taxon>Psylloidea</taxon>
        <taxon>Psyllidae</taxon>
        <taxon>Psyllinae</taxon>
        <taxon>Cacopsylla</taxon>
    </lineage>
</organism>
<name>A0A8D8R1Q4_9HEMI</name>
<accession>A0A8D8R1Q4</accession>
<proteinExistence type="predicted"/>
<reference evidence="1" key="1">
    <citation type="submission" date="2021-05" db="EMBL/GenBank/DDBJ databases">
        <authorList>
            <person name="Alioto T."/>
            <person name="Alioto T."/>
            <person name="Gomez Garrido J."/>
        </authorList>
    </citation>
    <scope>NUCLEOTIDE SEQUENCE</scope>
</reference>